<dbReference type="AlphaFoldDB" id="Q6ARB5"/>
<name>Q6ARB5_DESPS</name>
<proteinExistence type="predicted"/>
<organism evidence="1 2">
    <name type="scientific">Desulfotalea psychrophila (strain LSv54 / DSM 12343)</name>
    <dbReference type="NCBI Taxonomy" id="177439"/>
    <lineage>
        <taxon>Bacteria</taxon>
        <taxon>Pseudomonadati</taxon>
        <taxon>Thermodesulfobacteriota</taxon>
        <taxon>Desulfobulbia</taxon>
        <taxon>Desulfobulbales</taxon>
        <taxon>Desulfocapsaceae</taxon>
        <taxon>Desulfotalea</taxon>
    </lineage>
</organism>
<dbReference type="Proteomes" id="UP000000602">
    <property type="component" value="Chromosome"/>
</dbReference>
<evidence type="ECO:0000313" key="1">
    <source>
        <dbReference type="EMBL" id="CAG35109.1"/>
    </source>
</evidence>
<sequence>MNNIPYHHTAKEIKDEINKLTDDASNQVIEETAHRLEGLNYAPPITTPMEKFLRINKGGIMAEIERILNMSAEEACTIVLTQPSKCEDIKVQTISILFYYYKELLLLRAGDGKTWDDIDEMYLYD</sequence>
<dbReference type="RefSeq" id="WP_011187625.1">
    <property type="nucleotide sequence ID" value="NC_006138.1"/>
</dbReference>
<accession>Q6ARB5</accession>
<dbReference type="KEGG" id="dps:DP0380"/>
<keyword evidence="2" id="KW-1185">Reference proteome</keyword>
<dbReference type="HOGENOM" id="CLU_162486_0_0_7"/>
<dbReference type="OrthoDB" id="5431688at2"/>
<dbReference type="EMBL" id="CR522870">
    <property type="protein sequence ID" value="CAG35109.1"/>
    <property type="molecule type" value="Genomic_DNA"/>
</dbReference>
<protein>
    <submittedName>
        <fullName evidence="1">Uncharacterized protein</fullName>
    </submittedName>
</protein>
<reference evidence="2" key="1">
    <citation type="journal article" date="2004" name="Environ. Microbiol.">
        <title>The genome of Desulfotalea psychrophila, a sulfate-reducing bacterium from permanently cold Arctic sediments.</title>
        <authorList>
            <person name="Rabus R."/>
            <person name="Ruepp A."/>
            <person name="Frickey T."/>
            <person name="Rattei T."/>
            <person name="Fartmann B."/>
            <person name="Stark M."/>
            <person name="Bauer M."/>
            <person name="Zibat A."/>
            <person name="Lombardot T."/>
            <person name="Becker I."/>
            <person name="Amann J."/>
            <person name="Gellner K."/>
            <person name="Teeling H."/>
            <person name="Leuschner W.D."/>
            <person name="Gloeckner F.-O."/>
            <person name="Lupas A.N."/>
            <person name="Amann R."/>
            <person name="Klenk H.-P."/>
        </authorList>
    </citation>
    <scope>NUCLEOTIDE SEQUENCE [LARGE SCALE GENOMIC DNA]</scope>
    <source>
        <strain evidence="2">DSM 12343 / LSv54</strain>
    </source>
</reference>
<dbReference type="STRING" id="177439.DP0380"/>
<evidence type="ECO:0000313" key="2">
    <source>
        <dbReference type="Proteomes" id="UP000000602"/>
    </source>
</evidence>
<gene>
    <name evidence="1" type="ordered locus">DP0380</name>
</gene>